<dbReference type="NCBIfam" id="TIGR01730">
    <property type="entry name" value="RND_mfp"/>
    <property type="match status" value="1"/>
</dbReference>
<feature type="compositionally biased region" description="Low complexity" evidence="3">
    <location>
        <begin position="410"/>
        <end position="427"/>
    </location>
</feature>
<sequence>MKALSEMPREAPALAPVELDEDEGRKRGMPRWAWVLAILVVAGAVVFWRVRAGNQADTVTYETTPAEARKLTAKVTATGTVAALVTVQVGSQVSGRIQELMVDYNSQVKKGQVIARIDPQLVQAALDRAKANMTASRANLQKARVNADVAKKQAVRSRELRAQQFISQSELETAESAAANGQAEVTAAEGSVAQAQAALNEAEVNLKYTTIVSPTDGIVISRSVDVGQTVAASLQAPVLFTIAEDLRKMQVNTSIAEADVGKLQPGMKATFTVDAFPGEAFNGVIRQIRNEAITVQNVVTYLAVIDVPNPDLKLKPGMTANVTIVTQQKDQALSVPNTALRYRPAPSPDAAAQAPAPQAPAGMRTVYVLRRQPEQKPQPVAVNVRTGMTDGTFTEVVEGELKTGDRVITAANSPAGSTPSAAPSGASPVGGAGGGRGMGGGSRRGPF</sequence>
<reference evidence="9" key="1">
    <citation type="submission" date="2018-09" db="EMBL/GenBank/DDBJ databases">
        <authorList>
            <person name="Livingstone P.G."/>
            <person name="Whitworth D.E."/>
        </authorList>
    </citation>
    <scope>NUCLEOTIDE SEQUENCE [LARGE SCALE GENOMIC DNA]</scope>
    <source>
        <strain evidence="9">CA043D</strain>
    </source>
</reference>
<dbReference type="PANTHER" id="PTHR30469:SF33">
    <property type="entry name" value="SLR1207 PROTEIN"/>
    <property type="match status" value="1"/>
</dbReference>
<dbReference type="Gene3D" id="2.40.30.170">
    <property type="match status" value="1"/>
</dbReference>
<keyword evidence="9" id="KW-1185">Reference proteome</keyword>
<dbReference type="GO" id="GO:0019898">
    <property type="term" value="C:extrinsic component of membrane"/>
    <property type="evidence" value="ECO:0007669"/>
    <property type="project" value="InterPro"/>
</dbReference>
<evidence type="ECO:0000256" key="2">
    <source>
        <dbReference type="ARBA" id="ARBA00023054"/>
    </source>
</evidence>
<evidence type="ECO:0000313" key="9">
    <source>
        <dbReference type="Proteomes" id="UP000268313"/>
    </source>
</evidence>
<feature type="region of interest" description="Disordered" evidence="3">
    <location>
        <begin position="410"/>
        <end position="447"/>
    </location>
</feature>
<gene>
    <name evidence="8" type="ORF">D7X32_32340</name>
</gene>
<keyword evidence="4" id="KW-0812">Transmembrane</keyword>
<evidence type="ECO:0000256" key="3">
    <source>
        <dbReference type="SAM" id="MobiDB-lite"/>
    </source>
</evidence>
<feature type="transmembrane region" description="Helical" evidence="4">
    <location>
        <begin position="32"/>
        <end position="50"/>
    </location>
</feature>
<dbReference type="AlphaFoldDB" id="A0A3A8JRF3"/>
<keyword evidence="2" id="KW-0175">Coiled coil</keyword>
<comment type="caution">
    <text evidence="8">The sequence shown here is derived from an EMBL/GenBank/DDBJ whole genome shotgun (WGS) entry which is preliminary data.</text>
</comment>
<dbReference type="GO" id="GO:1990281">
    <property type="term" value="C:efflux pump complex"/>
    <property type="evidence" value="ECO:0007669"/>
    <property type="project" value="TreeGrafter"/>
</dbReference>
<dbReference type="Gene3D" id="2.40.420.20">
    <property type="match status" value="1"/>
</dbReference>
<dbReference type="EMBL" id="RAWE01000172">
    <property type="protein sequence ID" value="RKG97548.1"/>
    <property type="molecule type" value="Genomic_DNA"/>
</dbReference>
<feature type="domain" description="Multidrug resistance protein MdtA-like alpha-helical hairpin" evidence="5">
    <location>
        <begin position="135"/>
        <end position="209"/>
    </location>
</feature>
<keyword evidence="4" id="KW-0472">Membrane</keyword>
<feature type="domain" description="CusB-like beta-barrel" evidence="7">
    <location>
        <begin position="251"/>
        <end position="327"/>
    </location>
</feature>
<dbReference type="GO" id="GO:1990195">
    <property type="term" value="C:macrolide transmembrane transporter complex"/>
    <property type="evidence" value="ECO:0007669"/>
    <property type="project" value="InterPro"/>
</dbReference>
<organism evidence="8 9">
    <name type="scientific">Corallococcus carmarthensis</name>
    <dbReference type="NCBI Taxonomy" id="2316728"/>
    <lineage>
        <taxon>Bacteria</taxon>
        <taxon>Pseudomonadati</taxon>
        <taxon>Myxococcota</taxon>
        <taxon>Myxococcia</taxon>
        <taxon>Myxococcales</taxon>
        <taxon>Cystobacterineae</taxon>
        <taxon>Myxococcaceae</taxon>
        <taxon>Corallococcus</taxon>
    </lineage>
</organism>
<dbReference type="GO" id="GO:0015562">
    <property type="term" value="F:efflux transmembrane transporter activity"/>
    <property type="evidence" value="ECO:0007669"/>
    <property type="project" value="TreeGrafter"/>
</dbReference>
<evidence type="ECO:0000256" key="1">
    <source>
        <dbReference type="ARBA" id="ARBA00009477"/>
    </source>
</evidence>
<evidence type="ECO:0000256" key="4">
    <source>
        <dbReference type="SAM" id="Phobius"/>
    </source>
</evidence>
<dbReference type="Pfam" id="PF25954">
    <property type="entry name" value="Beta-barrel_RND_2"/>
    <property type="match status" value="1"/>
</dbReference>
<dbReference type="InterPro" id="IPR030190">
    <property type="entry name" value="MacA_alpha-hairpin_sf"/>
</dbReference>
<evidence type="ECO:0000259" key="5">
    <source>
        <dbReference type="Pfam" id="PF25876"/>
    </source>
</evidence>
<keyword evidence="4" id="KW-1133">Transmembrane helix</keyword>
<dbReference type="OrthoDB" id="9784484at2"/>
<feature type="compositionally biased region" description="Gly residues" evidence="3">
    <location>
        <begin position="428"/>
        <end position="447"/>
    </location>
</feature>
<feature type="domain" description="Multidrug resistance protein MdtA-like barrel-sandwich hybrid" evidence="6">
    <location>
        <begin position="86"/>
        <end position="239"/>
    </location>
</feature>
<dbReference type="GO" id="GO:0030313">
    <property type="term" value="C:cell envelope"/>
    <property type="evidence" value="ECO:0007669"/>
    <property type="project" value="UniProtKB-SubCell"/>
</dbReference>
<dbReference type="Pfam" id="PF25917">
    <property type="entry name" value="BSH_RND"/>
    <property type="match status" value="1"/>
</dbReference>
<accession>A0A3A8JRF3</accession>
<dbReference type="Gene3D" id="6.10.140.1990">
    <property type="match status" value="1"/>
</dbReference>
<dbReference type="InterPro" id="IPR058792">
    <property type="entry name" value="Beta-barrel_RND_2"/>
</dbReference>
<dbReference type="SUPFAM" id="SSF111369">
    <property type="entry name" value="HlyD-like secretion proteins"/>
    <property type="match status" value="1"/>
</dbReference>
<proteinExistence type="inferred from homology"/>
<dbReference type="Proteomes" id="UP000268313">
    <property type="component" value="Unassembled WGS sequence"/>
</dbReference>
<dbReference type="InterPro" id="IPR006143">
    <property type="entry name" value="RND_pump_MFP"/>
</dbReference>
<evidence type="ECO:0000259" key="7">
    <source>
        <dbReference type="Pfam" id="PF25954"/>
    </source>
</evidence>
<evidence type="ECO:0000313" key="8">
    <source>
        <dbReference type="EMBL" id="RKG97548.1"/>
    </source>
</evidence>
<dbReference type="GO" id="GO:1990961">
    <property type="term" value="P:xenobiotic detoxification by transmembrane export across the plasma membrane"/>
    <property type="evidence" value="ECO:0007669"/>
    <property type="project" value="InterPro"/>
</dbReference>
<dbReference type="FunFam" id="2.40.30.170:FF:000010">
    <property type="entry name" value="Efflux RND transporter periplasmic adaptor subunit"/>
    <property type="match status" value="1"/>
</dbReference>
<dbReference type="RefSeq" id="WP_120606423.1">
    <property type="nucleotide sequence ID" value="NZ_JABFJX010000266.1"/>
</dbReference>
<protein>
    <submittedName>
        <fullName evidence="8">Efflux RND transporter periplasmic adaptor subunit</fullName>
    </submittedName>
</protein>
<dbReference type="Gene3D" id="2.40.50.100">
    <property type="match status" value="1"/>
</dbReference>
<dbReference type="InterPro" id="IPR058624">
    <property type="entry name" value="MdtA-like_HH"/>
</dbReference>
<comment type="similarity">
    <text evidence="1">Belongs to the membrane fusion protein (MFP) (TC 8.A.1) family.</text>
</comment>
<evidence type="ECO:0000259" key="6">
    <source>
        <dbReference type="Pfam" id="PF25917"/>
    </source>
</evidence>
<dbReference type="InterPro" id="IPR058625">
    <property type="entry name" value="MdtA-like_BSH"/>
</dbReference>
<name>A0A3A8JRF3_9BACT</name>
<dbReference type="PANTHER" id="PTHR30469">
    <property type="entry name" value="MULTIDRUG RESISTANCE PROTEIN MDTA"/>
    <property type="match status" value="1"/>
</dbReference>
<dbReference type="Pfam" id="PF25876">
    <property type="entry name" value="HH_MFP_RND"/>
    <property type="match status" value="1"/>
</dbReference>